<comment type="cofactor">
    <cofactor evidence="1">
        <name>K(+)</name>
        <dbReference type="ChEBI" id="CHEBI:29103"/>
    </cofactor>
</comment>
<dbReference type="GO" id="GO:0004743">
    <property type="term" value="F:pyruvate kinase activity"/>
    <property type="evidence" value="ECO:0007669"/>
    <property type="project" value="UniProtKB-EC"/>
</dbReference>
<comment type="similarity">
    <text evidence="3 13">Belongs to the pyruvate kinase family.</text>
</comment>
<sequence>MNVSDSAAGNRTAGWGPYPPVVPGGARRRTALAVTLGPASESPSCVRRMVAEGVDVVRLALNSGDHAWHRRVVGAVREAADAGGRPVRLLADLQDRKNRLGGLPDGTAEWQPGQTVELTARRGEFTSHRTWLSHGWAAGRAVKGTRVLIDDGLLELCVEQADADVLRCTVVAGGRVGTGRGVAVQGAGARPADLTDKDVNDLLFVRELGVDAVALSFAAGPETAARIRDLAPGVEVIGKIEHDEGVERMQELAAAFDGLMVARGDLAVELPYTEVPFLQKAVVGACAGHGKVSMVATQLLHSMRDSALPSRAEVADITQAVLDGADCLVLTGETGYGRHPVAAVRTLREVVERAERHLAEQPRGAR</sequence>
<evidence type="ECO:0000256" key="2">
    <source>
        <dbReference type="ARBA" id="ARBA00004997"/>
    </source>
</evidence>
<dbReference type="Pfam" id="PF00224">
    <property type="entry name" value="PK"/>
    <property type="match status" value="1"/>
</dbReference>
<dbReference type="SUPFAM" id="SSF50800">
    <property type="entry name" value="PK beta-barrel domain-like"/>
    <property type="match status" value="1"/>
</dbReference>
<feature type="domain" description="Pyruvate kinase barrel" evidence="15">
    <location>
        <begin position="28"/>
        <end position="344"/>
    </location>
</feature>
<keyword evidence="8 13" id="KW-0418">Kinase</keyword>
<dbReference type="InterPro" id="IPR015793">
    <property type="entry name" value="Pyrv_Knase_brl"/>
</dbReference>
<evidence type="ECO:0000256" key="5">
    <source>
        <dbReference type="ARBA" id="ARBA00022679"/>
    </source>
</evidence>
<evidence type="ECO:0000256" key="12">
    <source>
        <dbReference type="ARBA" id="ARBA00023317"/>
    </source>
</evidence>
<comment type="pathway">
    <text evidence="2 13">Carbohydrate degradation; glycolysis; pyruvate from D-glyceraldehyde 3-phosphate: step 5/5.</text>
</comment>
<comment type="catalytic activity">
    <reaction evidence="13">
        <text>pyruvate + ATP = phosphoenolpyruvate + ADP + H(+)</text>
        <dbReference type="Rhea" id="RHEA:18157"/>
        <dbReference type="ChEBI" id="CHEBI:15361"/>
        <dbReference type="ChEBI" id="CHEBI:15378"/>
        <dbReference type="ChEBI" id="CHEBI:30616"/>
        <dbReference type="ChEBI" id="CHEBI:58702"/>
        <dbReference type="ChEBI" id="CHEBI:456216"/>
        <dbReference type="EC" id="2.7.1.40"/>
    </reaction>
</comment>
<evidence type="ECO:0000256" key="8">
    <source>
        <dbReference type="ARBA" id="ARBA00022777"/>
    </source>
</evidence>
<keyword evidence="9" id="KW-0067">ATP-binding</keyword>
<comment type="caution">
    <text evidence="17">The sequence shown here is derived from an EMBL/GenBank/DDBJ whole genome shotgun (WGS) entry which is preliminary data.</text>
</comment>
<evidence type="ECO:0000256" key="9">
    <source>
        <dbReference type="ARBA" id="ARBA00022840"/>
    </source>
</evidence>
<dbReference type="InterPro" id="IPR015806">
    <property type="entry name" value="Pyrv_Knase_insert_dom_sf"/>
</dbReference>
<dbReference type="SUPFAM" id="SSF51621">
    <property type="entry name" value="Phosphoenolpyruvate/pyruvate domain"/>
    <property type="match status" value="1"/>
</dbReference>
<evidence type="ECO:0000256" key="13">
    <source>
        <dbReference type="RuleBase" id="RU000504"/>
    </source>
</evidence>
<organism evidence="17">
    <name type="scientific">Streptantibioticus silvisoli</name>
    <dbReference type="NCBI Taxonomy" id="2705255"/>
    <lineage>
        <taxon>Bacteria</taxon>
        <taxon>Bacillati</taxon>
        <taxon>Actinomycetota</taxon>
        <taxon>Actinomycetes</taxon>
        <taxon>Kitasatosporales</taxon>
        <taxon>Streptomycetaceae</taxon>
        <taxon>Streptantibioticus</taxon>
    </lineage>
</organism>
<dbReference type="EC" id="2.7.1.40" evidence="4 13"/>
<keyword evidence="12 17" id="KW-0670">Pyruvate</keyword>
<keyword evidence="5 13" id="KW-0808">Transferase</keyword>
<gene>
    <name evidence="16" type="ORF">POF43_000330</name>
    <name evidence="17" type="ORF">POF50_016830</name>
</gene>
<accession>A0AA90H4U2</accession>
<dbReference type="Gene3D" id="3.20.20.60">
    <property type="entry name" value="Phosphoenolpyruvate-binding domains"/>
    <property type="match status" value="1"/>
</dbReference>
<evidence type="ECO:0000313" key="18">
    <source>
        <dbReference type="Proteomes" id="UP001156398"/>
    </source>
</evidence>
<dbReference type="Proteomes" id="UP001156398">
    <property type="component" value="Unassembled WGS sequence"/>
</dbReference>
<dbReference type="EMBL" id="JABXJJ020000019">
    <property type="protein sequence ID" value="MDI5970988.1"/>
    <property type="molecule type" value="Genomic_DNA"/>
</dbReference>
<dbReference type="InterPro" id="IPR011037">
    <property type="entry name" value="Pyrv_Knase-like_insert_dom_sf"/>
</dbReference>
<keyword evidence="11 13" id="KW-0324">Glycolysis</keyword>
<evidence type="ECO:0000313" key="16">
    <source>
        <dbReference type="EMBL" id="MDI5961184.1"/>
    </source>
</evidence>
<dbReference type="Gene3D" id="2.40.33.10">
    <property type="entry name" value="PK beta-barrel domain-like"/>
    <property type="match status" value="1"/>
</dbReference>
<dbReference type="InterPro" id="IPR015813">
    <property type="entry name" value="Pyrv/PenolPyrv_kinase-like_dom"/>
</dbReference>
<evidence type="ECO:0000256" key="3">
    <source>
        <dbReference type="ARBA" id="ARBA00008663"/>
    </source>
</evidence>
<proteinExistence type="inferred from homology"/>
<evidence type="ECO:0000256" key="7">
    <source>
        <dbReference type="ARBA" id="ARBA00022741"/>
    </source>
</evidence>
<dbReference type="RefSeq" id="WP_271312709.1">
    <property type="nucleotide sequence ID" value="NZ_JAAGKO020000001.1"/>
</dbReference>
<protein>
    <recommendedName>
        <fullName evidence="4 13">Pyruvate kinase</fullName>
        <ecNumber evidence="4 13">2.7.1.40</ecNumber>
    </recommendedName>
</protein>
<dbReference type="AlphaFoldDB" id="A0AA90H4U2"/>
<evidence type="ECO:0000313" key="17">
    <source>
        <dbReference type="EMBL" id="MDI5970988.1"/>
    </source>
</evidence>
<name>A0AA90H4U2_9ACTN</name>
<keyword evidence="18" id="KW-1185">Reference proteome</keyword>
<dbReference type="EMBL" id="JAAGKO020000001">
    <property type="protein sequence ID" value="MDI5961184.1"/>
    <property type="molecule type" value="Genomic_DNA"/>
</dbReference>
<dbReference type="GO" id="GO:0030955">
    <property type="term" value="F:potassium ion binding"/>
    <property type="evidence" value="ECO:0007669"/>
    <property type="project" value="InterPro"/>
</dbReference>
<feature type="region of interest" description="Disordered" evidence="14">
    <location>
        <begin position="1"/>
        <end position="22"/>
    </location>
</feature>
<keyword evidence="10 13" id="KW-0460">Magnesium</keyword>
<reference evidence="17 18" key="1">
    <citation type="submission" date="2023-05" db="EMBL/GenBank/DDBJ databases">
        <title>Streptantibioticus silvisoli sp. nov., acidotolerant actinomycetes 1 from pine litter.</title>
        <authorList>
            <person name="Swiecimska M."/>
            <person name="Golinska P."/>
            <person name="Sangal V."/>
            <person name="Wachnowicz B."/>
            <person name="Goodfellow M."/>
        </authorList>
    </citation>
    <scope>NUCLEOTIDE SEQUENCE</scope>
    <source>
        <strain evidence="17">SL13</strain>
        <strain evidence="16 18">SL54</strain>
    </source>
</reference>
<dbReference type="GO" id="GO:0016301">
    <property type="term" value="F:kinase activity"/>
    <property type="evidence" value="ECO:0007669"/>
    <property type="project" value="UniProtKB-KW"/>
</dbReference>
<dbReference type="PANTHER" id="PTHR11817">
    <property type="entry name" value="PYRUVATE KINASE"/>
    <property type="match status" value="1"/>
</dbReference>
<evidence type="ECO:0000256" key="4">
    <source>
        <dbReference type="ARBA" id="ARBA00012142"/>
    </source>
</evidence>
<evidence type="ECO:0000256" key="1">
    <source>
        <dbReference type="ARBA" id="ARBA00001958"/>
    </source>
</evidence>
<dbReference type="GO" id="GO:0000287">
    <property type="term" value="F:magnesium ion binding"/>
    <property type="evidence" value="ECO:0007669"/>
    <property type="project" value="InterPro"/>
</dbReference>
<evidence type="ECO:0000256" key="6">
    <source>
        <dbReference type="ARBA" id="ARBA00022723"/>
    </source>
</evidence>
<dbReference type="InterPro" id="IPR040442">
    <property type="entry name" value="Pyrv_kinase-like_dom_sf"/>
</dbReference>
<keyword evidence="6" id="KW-0479">Metal-binding</keyword>
<evidence type="ECO:0000256" key="14">
    <source>
        <dbReference type="SAM" id="MobiDB-lite"/>
    </source>
</evidence>
<dbReference type="GO" id="GO:0005524">
    <property type="term" value="F:ATP binding"/>
    <property type="evidence" value="ECO:0007669"/>
    <property type="project" value="UniProtKB-KW"/>
</dbReference>
<keyword evidence="7" id="KW-0547">Nucleotide-binding</keyword>
<evidence type="ECO:0000256" key="10">
    <source>
        <dbReference type="ARBA" id="ARBA00022842"/>
    </source>
</evidence>
<evidence type="ECO:0000259" key="15">
    <source>
        <dbReference type="Pfam" id="PF00224"/>
    </source>
</evidence>
<dbReference type="InterPro" id="IPR001697">
    <property type="entry name" value="Pyr_Knase"/>
</dbReference>
<dbReference type="PRINTS" id="PR01050">
    <property type="entry name" value="PYRUVTKNASE"/>
</dbReference>
<evidence type="ECO:0000256" key="11">
    <source>
        <dbReference type="ARBA" id="ARBA00023152"/>
    </source>
</evidence>